<dbReference type="InterPro" id="IPR050303">
    <property type="entry name" value="GatZ_KbaZ_carbometab"/>
</dbReference>
<dbReference type="PROSITE" id="PS51464">
    <property type="entry name" value="SIS"/>
    <property type="match status" value="2"/>
</dbReference>
<dbReference type="InterPro" id="IPR001347">
    <property type="entry name" value="SIS_dom"/>
</dbReference>
<dbReference type="PANTHER" id="PTHR32502">
    <property type="entry name" value="N-ACETYLGALACTOSAMINE PERMEASE II COMPONENT-RELATED"/>
    <property type="match status" value="1"/>
</dbReference>
<sequence>MELKYETIKEIKQQKKLWIELLDSLSQKNGEIRDFLKSVNADERKIIFTGAGTSEFVGNTLLPNVKDNFRSVATTDIVENPETYLKKDDKIMLVSFARSGNSPESLAAVDLADQLVDDIAHFVITCSEEGALSQNSKGKKKTYVWYTPKASNDKGFAMTSSFTCMLLSGLYIFGNIDGSELRTMIENTIKEIENQETNFEKYIKELIGLDIERIVYLGSGTLRALSEEATLKCLELTGGKLNVFYNSPLSFRHGPKSIVNEKTLVINLMSNCDYTRKYEIDLIKQMHDEKSKKYLAALDVKHDKEIESNVVYYISFNNSTLAGYPEIINAFIYIYFAQLFAYTKSESLGFNPDDPCPTGEVSRVVHGVKIYPYEKK</sequence>
<dbReference type="KEGG" id="str:Sterm_2758"/>
<feature type="domain" description="SIS" evidence="2">
    <location>
        <begin position="203"/>
        <end position="355"/>
    </location>
</feature>
<name>D1AMM9_SEBTE</name>
<evidence type="ECO:0000259" key="2">
    <source>
        <dbReference type="PROSITE" id="PS51464"/>
    </source>
</evidence>
<dbReference type="GO" id="GO:1901135">
    <property type="term" value="P:carbohydrate derivative metabolic process"/>
    <property type="evidence" value="ECO:0007669"/>
    <property type="project" value="InterPro"/>
</dbReference>
<dbReference type="GO" id="GO:0009401">
    <property type="term" value="P:phosphoenolpyruvate-dependent sugar phosphotransferase system"/>
    <property type="evidence" value="ECO:0007669"/>
    <property type="project" value="TreeGrafter"/>
</dbReference>
<accession>D1AMM9</accession>
<gene>
    <name evidence="3" type="ordered locus">Sterm_2758</name>
</gene>
<dbReference type="InterPro" id="IPR046348">
    <property type="entry name" value="SIS_dom_sf"/>
</dbReference>
<dbReference type="RefSeq" id="WP_012862197.1">
    <property type="nucleotide sequence ID" value="NC_013517.1"/>
</dbReference>
<evidence type="ECO:0000256" key="1">
    <source>
        <dbReference type="ARBA" id="ARBA00022737"/>
    </source>
</evidence>
<evidence type="ECO:0000313" key="3">
    <source>
        <dbReference type="EMBL" id="ACZ09603.1"/>
    </source>
</evidence>
<dbReference type="Pfam" id="PF01380">
    <property type="entry name" value="SIS"/>
    <property type="match status" value="1"/>
</dbReference>
<dbReference type="EMBL" id="CP001739">
    <property type="protein sequence ID" value="ACZ09603.1"/>
    <property type="molecule type" value="Genomic_DNA"/>
</dbReference>
<dbReference type="HOGENOM" id="CLU_012520_0_0_0"/>
<reference evidence="4" key="1">
    <citation type="submission" date="2009-09" db="EMBL/GenBank/DDBJ databases">
        <title>The complete chromosome of Sebaldella termitidis ATCC 33386.</title>
        <authorList>
            <consortium name="US DOE Joint Genome Institute (JGI-PGF)"/>
            <person name="Lucas S."/>
            <person name="Copeland A."/>
            <person name="Lapidus A."/>
            <person name="Glavina del Rio T."/>
            <person name="Dalin E."/>
            <person name="Tice H."/>
            <person name="Bruce D."/>
            <person name="Goodwin L."/>
            <person name="Pitluck S."/>
            <person name="Kyrpides N."/>
            <person name="Mavromatis K."/>
            <person name="Ivanova N."/>
            <person name="Mikhailova N."/>
            <person name="Sims D."/>
            <person name="Meincke L."/>
            <person name="Brettin T."/>
            <person name="Detter J.C."/>
            <person name="Han C."/>
            <person name="Larimer F."/>
            <person name="Land M."/>
            <person name="Hauser L."/>
            <person name="Markowitz V."/>
            <person name="Cheng J.F."/>
            <person name="Hugenholtz P."/>
            <person name="Woyke T."/>
            <person name="Wu D."/>
            <person name="Eisen J.A."/>
        </authorList>
    </citation>
    <scope>NUCLEOTIDE SEQUENCE [LARGE SCALE GENOMIC DNA]</scope>
    <source>
        <strain evidence="4">ATCC 33386 / NCTC 11300</strain>
    </source>
</reference>
<dbReference type="GO" id="GO:0097367">
    <property type="term" value="F:carbohydrate derivative binding"/>
    <property type="evidence" value="ECO:0007669"/>
    <property type="project" value="InterPro"/>
</dbReference>
<dbReference type="STRING" id="526218.Sterm_2758"/>
<dbReference type="eggNOG" id="COG2222">
    <property type="taxonomic scope" value="Bacteria"/>
</dbReference>
<reference evidence="3 4" key="2">
    <citation type="journal article" date="2010" name="Stand. Genomic Sci.">
        <title>Complete genome sequence of Sebaldella termitidis type strain (NCTC 11300).</title>
        <authorList>
            <person name="Harmon-Smith M."/>
            <person name="Celia L."/>
            <person name="Chertkov O."/>
            <person name="Lapidus A."/>
            <person name="Copeland A."/>
            <person name="Glavina Del Rio T."/>
            <person name="Nolan M."/>
            <person name="Lucas S."/>
            <person name="Tice H."/>
            <person name="Cheng J.F."/>
            <person name="Han C."/>
            <person name="Detter J.C."/>
            <person name="Bruce D."/>
            <person name="Goodwin L."/>
            <person name="Pitluck S."/>
            <person name="Pati A."/>
            <person name="Liolios K."/>
            <person name="Ivanova N."/>
            <person name="Mavromatis K."/>
            <person name="Mikhailova N."/>
            <person name="Chen A."/>
            <person name="Palaniappan K."/>
            <person name="Land M."/>
            <person name="Hauser L."/>
            <person name="Chang Y.J."/>
            <person name="Jeffries C.D."/>
            <person name="Brettin T."/>
            <person name="Goker M."/>
            <person name="Beck B."/>
            <person name="Bristow J."/>
            <person name="Eisen J.A."/>
            <person name="Markowitz V."/>
            <person name="Hugenholtz P."/>
            <person name="Kyrpides N.C."/>
            <person name="Klenk H.P."/>
            <person name="Chen F."/>
        </authorList>
    </citation>
    <scope>NUCLEOTIDE SEQUENCE [LARGE SCALE GENOMIC DNA]</scope>
    <source>
        <strain evidence="4">ATCC 33386 / NCTC 11300</strain>
    </source>
</reference>
<keyword evidence="1" id="KW-0677">Repeat</keyword>
<dbReference type="Proteomes" id="UP000000845">
    <property type="component" value="Chromosome"/>
</dbReference>
<dbReference type="SUPFAM" id="SSF53697">
    <property type="entry name" value="SIS domain"/>
    <property type="match status" value="1"/>
</dbReference>
<dbReference type="PANTHER" id="PTHR32502:SF3">
    <property type="entry name" value="D-GALACTOSAMINE-6-PHOSPHATE DEAMINASE AGAS-RELATED"/>
    <property type="match status" value="1"/>
</dbReference>
<proteinExistence type="predicted"/>
<dbReference type="GO" id="GO:0005886">
    <property type="term" value="C:plasma membrane"/>
    <property type="evidence" value="ECO:0007669"/>
    <property type="project" value="TreeGrafter"/>
</dbReference>
<protein>
    <submittedName>
        <fullName evidence="3">Sugar isomerase (SIS)</fullName>
    </submittedName>
</protein>
<keyword evidence="4" id="KW-1185">Reference proteome</keyword>
<feature type="domain" description="SIS" evidence="2">
    <location>
        <begin position="32"/>
        <end position="189"/>
    </location>
</feature>
<evidence type="ECO:0000313" key="4">
    <source>
        <dbReference type="Proteomes" id="UP000000845"/>
    </source>
</evidence>
<dbReference type="CDD" id="cd05008">
    <property type="entry name" value="SIS_GlmS_GlmD_1"/>
    <property type="match status" value="1"/>
</dbReference>
<keyword evidence="3" id="KW-0413">Isomerase</keyword>
<dbReference type="Gene3D" id="3.40.50.10490">
    <property type="entry name" value="Glucose-6-phosphate isomerase like protein, domain 1"/>
    <property type="match status" value="2"/>
</dbReference>
<organism evidence="3 4">
    <name type="scientific">Sebaldella termitidis (strain ATCC 33386 / NCTC 11300)</name>
    <dbReference type="NCBI Taxonomy" id="526218"/>
    <lineage>
        <taxon>Bacteria</taxon>
        <taxon>Fusobacteriati</taxon>
        <taxon>Fusobacteriota</taxon>
        <taxon>Fusobacteriia</taxon>
        <taxon>Fusobacteriales</taxon>
        <taxon>Leptotrichiaceae</taxon>
        <taxon>Sebaldella</taxon>
    </lineage>
</organism>
<dbReference type="AlphaFoldDB" id="D1AMM9"/>
<dbReference type="GO" id="GO:0016853">
    <property type="term" value="F:isomerase activity"/>
    <property type="evidence" value="ECO:0007669"/>
    <property type="project" value="UniProtKB-KW"/>
</dbReference>
<dbReference type="InterPro" id="IPR035466">
    <property type="entry name" value="GlmS/AgaS_SIS"/>
</dbReference>